<feature type="transmembrane region" description="Helical" evidence="12">
    <location>
        <begin position="32"/>
        <end position="53"/>
    </location>
</feature>
<keyword evidence="15" id="KW-1185">Reference proteome</keyword>
<sequence>MPHNRARKRRLRRLNPLRVRRPRVRGLSFNRLIPNILTMLGLCAGLSAIRFGIESRFEEAAIALLVAACIDGLDGRIARLLHATSHFGAEFDSLSDFVCFGVAPSLLLFLWTLQWEGGRYGFIPCILFTVCMALRLARFNASLADDDKPAYSANYFTGVPAPAGALIVLFPLFMGLEARRIQSEWLFTCAHQPLLSAIMLMMTAALLVSTTPVWSFKNFRIPSRHILPIMLGTVLYATFLISDPWAALALAALVYLLMIPFSRQSFKKLKREAEALSEEVEAVT</sequence>
<keyword evidence="5 12" id="KW-0812">Transmembrane</keyword>
<keyword evidence="9" id="KW-0594">Phospholipid biosynthesis</keyword>
<evidence type="ECO:0000313" key="14">
    <source>
        <dbReference type="EMBL" id="UYH51561.1"/>
    </source>
</evidence>
<feature type="transmembrane region" description="Helical" evidence="12">
    <location>
        <begin position="120"/>
        <end position="141"/>
    </location>
</feature>
<dbReference type="InterPro" id="IPR012616">
    <property type="entry name" value="CDP-OH_P_trans_C"/>
</dbReference>
<gene>
    <name evidence="14" type="ORF">N5W20_01385</name>
</gene>
<dbReference type="Pfam" id="PF08009">
    <property type="entry name" value="CDP-OH_P_tran_2"/>
    <property type="match status" value="1"/>
</dbReference>
<evidence type="ECO:0000256" key="12">
    <source>
        <dbReference type="SAM" id="Phobius"/>
    </source>
</evidence>
<protein>
    <submittedName>
        <fullName evidence="14">Phosphatidylcholine/phosphatidylserine synthase</fullName>
    </submittedName>
</protein>
<feature type="transmembrane region" description="Helical" evidence="12">
    <location>
        <begin position="153"/>
        <end position="173"/>
    </location>
</feature>
<dbReference type="InterPro" id="IPR000462">
    <property type="entry name" value="CDP-OH_P_trans"/>
</dbReference>
<dbReference type="EMBL" id="CP107052">
    <property type="protein sequence ID" value="UYH51561.1"/>
    <property type="molecule type" value="Genomic_DNA"/>
</dbReference>
<keyword evidence="10" id="KW-1208">Phospholipid metabolism</keyword>
<evidence type="ECO:0000256" key="9">
    <source>
        <dbReference type="ARBA" id="ARBA00023209"/>
    </source>
</evidence>
<keyword evidence="7" id="KW-0443">Lipid metabolism</keyword>
<dbReference type="Proteomes" id="UP001163831">
    <property type="component" value="Chromosome"/>
</dbReference>
<evidence type="ECO:0000256" key="8">
    <source>
        <dbReference type="ARBA" id="ARBA00023136"/>
    </source>
</evidence>
<organism evidence="14 15">
    <name type="scientific">Candidatus Kirkpatrickella diaphorinae</name>
    <dbReference type="NCBI Taxonomy" id="2984322"/>
    <lineage>
        <taxon>Bacteria</taxon>
        <taxon>Pseudomonadati</taxon>
        <taxon>Pseudomonadota</taxon>
        <taxon>Alphaproteobacteria</taxon>
        <taxon>Acetobacterales</taxon>
        <taxon>Acetobacteraceae</taxon>
        <taxon>Candidatus Kirkpatrickella</taxon>
    </lineage>
</organism>
<reference evidence="14" key="1">
    <citation type="submission" date="2022-10" db="EMBL/GenBank/DDBJ databases">
        <title>Candidatus Kirkpatrella diaphorinas gen. nov., sp. nov., an uncultured endosymbiont identified in a population of Diaphorina citri from Hawaii.</title>
        <authorList>
            <person name="Henry E.M."/>
            <person name="Carlson C.R."/>
            <person name="Kuo Y.-W."/>
        </authorList>
    </citation>
    <scope>NUCLEOTIDE SEQUENCE</scope>
    <source>
        <strain evidence="14">CADCRV1</strain>
    </source>
</reference>
<evidence type="ECO:0000256" key="2">
    <source>
        <dbReference type="ARBA" id="ARBA00010441"/>
    </source>
</evidence>
<feature type="transmembrane region" description="Helical" evidence="12">
    <location>
        <begin position="94"/>
        <end position="113"/>
    </location>
</feature>
<keyword evidence="3" id="KW-0444">Lipid biosynthesis</keyword>
<name>A0ABY6GKM1_9PROT</name>
<comment type="similarity">
    <text evidence="2 11">Belongs to the CDP-alcohol phosphatidyltransferase class-I family.</text>
</comment>
<evidence type="ECO:0000256" key="10">
    <source>
        <dbReference type="ARBA" id="ARBA00023264"/>
    </source>
</evidence>
<keyword evidence="4 11" id="KW-0808">Transferase</keyword>
<proteinExistence type="inferred from homology"/>
<evidence type="ECO:0000256" key="7">
    <source>
        <dbReference type="ARBA" id="ARBA00023098"/>
    </source>
</evidence>
<comment type="subcellular location">
    <subcellularLocation>
        <location evidence="1">Membrane</location>
        <topology evidence="1">Multi-pass membrane protein</topology>
    </subcellularLocation>
</comment>
<dbReference type="PROSITE" id="PS00379">
    <property type="entry name" value="CDP_ALCOHOL_P_TRANSF"/>
    <property type="match status" value="1"/>
</dbReference>
<evidence type="ECO:0000256" key="3">
    <source>
        <dbReference type="ARBA" id="ARBA00022516"/>
    </source>
</evidence>
<dbReference type="InterPro" id="IPR050324">
    <property type="entry name" value="CDP-alcohol_PTase-I"/>
</dbReference>
<dbReference type="RefSeq" id="WP_319807154.1">
    <property type="nucleotide sequence ID" value="NZ_CP107052.1"/>
</dbReference>
<evidence type="ECO:0000256" key="4">
    <source>
        <dbReference type="ARBA" id="ARBA00022679"/>
    </source>
</evidence>
<feature type="domain" description="CDP-alcohol phosphatidyltransferase C-terminal" evidence="13">
    <location>
        <begin position="226"/>
        <end position="260"/>
    </location>
</feature>
<dbReference type="PANTHER" id="PTHR14269:SF61">
    <property type="entry name" value="CDP-DIACYLGLYCEROL--SERINE O-PHOSPHATIDYLTRANSFERASE"/>
    <property type="match status" value="1"/>
</dbReference>
<feature type="transmembrane region" description="Helical" evidence="12">
    <location>
        <begin position="194"/>
        <end position="214"/>
    </location>
</feature>
<feature type="transmembrane region" description="Helical" evidence="12">
    <location>
        <begin position="234"/>
        <end position="261"/>
    </location>
</feature>
<evidence type="ECO:0000256" key="11">
    <source>
        <dbReference type="RuleBase" id="RU003750"/>
    </source>
</evidence>
<evidence type="ECO:0000256" key="6">
    <source>
        <dbReference type="ARBA" id="ARBA00022989"/>
    </source>
</evidence>
<evidence type="ECO:0000259" key="13">
    <source>
        <dbReference type="Pfam" id="PF08009"/>
    </source>
</evidence>
<dbReference type="InterPro" id="IPR048254">
    <property type="entry name" value="CDP_ALCOHOL_P_TRANSF_CS"/>
</dbReference>
<evidence type="ECO:0000256" key="5">
    <source>
        <dbReference type="ARBA" id="ARBA00022692"/>
    </source>
</evidence>
<dbReference type="PANTHER" id="PTHR14269">
    <property type="entry name" value="CDP-DIACYLGLYCEROL--GLYCEROL-3-PHOSPHATE 3-PHOSPHATIDYLTRANSFERASE-RELATED"/>
    <property type="match status" value="1"/>
</dbReference>
<accession>A0ABY6GKM1</accession>
<evidence type="ECO:0000256" key="1">
    <source>
        <dbReference type="ARBA" id="ARBA00004141"/>
    </source>
</evidence>
<keyword evidence="8 12" id="KW-0472">Membrane</keyword>
<evidence type="ECO:0000313" key="15">
    <source>
        <dbReference type="Proteomes" id="UP001163831"/>
    </source>
</evidence>
<keyword evidence="6 12" id="KW-1133">Transmembrane helix</keyword>
<dbReference type="Gene3D" id="1.20.120.1760">
    <property type="match status" value="1"/>
</dbReference>
<dbReference type="Pfam" id="PF01066">
    <property type="entry name" value="CDP-OH_P_transf"/>
    <property type="match status" value="1"/>
</dbReference>
<dbReference type="InterPro" id="IPR043130">
    <property type="entry name" value="CDP-OH_PTrfase_TM_dom"/>
</dbReference>